<dbReference type="InterPro" id="IPR004564">
    <property type="entry name" value="OM_lipoprot_carrier_LolA-like"/>
</dbReference>
<dbReference type="PANTHER" id="PTHR35869:SF1">
    <property type="entry name" value="OUTER-MEMBRANE LIPOPROTEIN CARRIER PROTEIN"/>
    <property type="match status" value="1"/>
</dbReference>
<gene>
    <name evidence="3" type="ORF">HMPREF9193_01140</name>
</gene>
<dbReference type="EMBL" id="AWVH01000030">
    <property type="protein sequence ID" value="ERJ93140.1"/>
    <property type="molecule type" value="Genomic_DNA"/>
</dbReference>
<dbReference type="PANTHER" id="PTHR35869">
    <property type="entry name" value="OUTER-MEMBRANE LIPOPROTEIN CARRIER PROTEIN"/>
    <property type="match status" value="1"/>
</dbReference>
<dbReference type="Gene3D" id="2.50.20.10">
    <property type="entry name" value="Lipoprotein localisation LolA/LolB/LppX"/>
    <property type="match status" value="1"/>
</dbReference>
<feature type="chain" id="PRO_5045077172" evidence="2">
    <location>
        <begin position="21"/>
        <end position="231"/>
    </location>
</feature>
<evidence type="ECO:0000256" key="2">
    <source>
        <dbReference type="SAM" id="SignalP"/>
    </source>
</evidence>
<protein>
    <submittedName>
        <fullName evidence="3">Outer membrane lipoprotein carrier protein LolA</fullName>
    </submittedName>
</protein>
<evidence type="ECO:0000256" key="1">
    <source>
        <dbReference type="ARBA" id="ARBA00022729"/>
    </source>
</evidence>
<keyword evidence="3" id="KW-0449">Lipoprotein</keyword>
<organism evidence="3 4">
    <name type="scientific">Treponema lecithinolyticum ATCC 700332</name>
    <dbReference type="NCBI Taxonomy" id="1321815"/>
    <lineage>
        <taxon>Bacteria</taxon>
        <taxon>Pseudomonadati</taxon>
        <taxon>Spirochaetota</taxon>
        <taxon>Spirochaetia</taxon>
        <taxon>Spirochaetales</taxon>
        <taxon>Treponemataceae</taxon>
        <taxon>Treponema</taxon>
    </lineage>
</organism>
<name>A0ABN0NYQ8_TRELE</name>
<dbReference type="InterPro" id="IPR029046">
    <property type="entry name" value="LolA/LolB/LppX"/>
</dbReference>
<evidence type="ECO:0000313" key="4">
    <source>
        <dbReference type="Proteomes" id="UP000016649"/>
    </source>
</evidence>
<comment type="caution">
    <text evidence="3">The sequence shown here is derived from an EMBL/GenBank/DDBJ whole genome shotgun (WGS) entry which is preliminary data.</text>
</comment>
<sequence length="231" mass="25372">MKKVVSGALFLFLTASFAVCQSSILTVSAFFKTVSEKYGTIQDYEADMSITANKNVMHARVSFKRPNLLRIDFSNPETQVIVFNGEQLTVYLPGPRAILSQSIESGGSSSGAHLATPQGLTLMNRYYSVAYETGQEATALDPDTAGTAAEEKVVKLLLSRKNASEGFRTIKLAINPNTLLIRRVEAVSASTGEVFKFDFSNYALNQNIPDTRFLYDAPSSANTYNNFLFME</sequence>
<accession>A0ABN0NYQ8</accession>
<keyword evidence="4" id="KW-1185">Reference proteome</keyword>
<dbReference type="CDD" id="cd16325">
    <property type="entry name" value="LolA"/>
    <property type="match status" value="1"/>
</dbReference>
<reference evidence="3 4" key="1">
    <citation type="submission" date="2013-08" db="EMBL/GenBank/DDBJ databases">
        <authorList>
            <person name="Weinstock G."/>
            <person name="Sodergren E."/>
            <person name="Wylie T."/>
            <person name="Fulton L."/>
            <person name="Fulton R."/>
            <person name="Fronick C."/>
            <person name="O'Laughlin M."/>
            <person name="Godfrey J."/>
            <person name="Miner T."/>
            <person name="Herter B."/>
            <person name="Appelbaum E."/>
            <person name="Cordes M."/>
            <person name="Lek S."/>
            <person name="Wollam A."/>
            <person name="Pepin K.H."/>
            <person name="Palsikar V.B."/>
            <person name="Mitreva M."/>
            <person name="Wilson R.K."/>
        </authorList>
    </citation>
    <scope>NUCLEOTIDE SEQUENCE [LARGE SCALE GENOMIC DNA]</scope>
    <source>
        <strain evidence="3 4">ATCC 700332</strain>
    </source>
</reference>
<dbReference type="Pfam" id="PF03548">
    <property type="entry name" value="LolA"/>
    <property type="match status" value="1"/>
</dbReference>
<dbReference type="Proteomes" id="UP000016649">
    <property type="component" value="Unassembled WGS sequence"/>
</dbReference>
<keyword evidence="1 2" id="KW-0732">Signal</keyword>
<feature type="signal peptide" evidence="2">
    <location>
        <begin position="1"/>
        <end position="20"/>
    </location>
</feature>
<dbReference type="RefSeq" id="WP_021687351.1">
    <property type="nucleotide sequence ID" value="NZ_KI260566.1"/>
</dbReference>
<evidence type="ECO:0000313" key="3">
    <source>
        <dbReference type="EMBL" id="ERJ93140.1"/>
    </source>
</evidence>
<dbReference type="SUPFAM" id="SSF89392">
    <property type="entry name" value="Prokaryotic lipoproteins and lipoprotein localization factors"/>
    <property type="match status" value="1"/>
</dbReference>
<proteinExistence type="predicted"/>